<accession>M5X1Q0</accession>
<dbReference type="Proteomes" id="UP000006882">
    <property type="component" value="Chromosome G2"/>
</dbReference>
<dbReference type="AlphaFoldDB" id="M5X1Q0"/>
<dbReference type="EMBL" id="CM007652">
    <property type="protein sequence ID" value="ONI22141.1"/>
    <property type="molecule type" value="Genomic_DNA"/>
</dbReference>
<organism evidence="1 2">
    <name type="scientific">Prunus persica</name>
    <name type="common">Peach</name>
    <name type="synonym">Amygdalus persica</name>
    <dbReference type="NCBI Taxonomy" id="3760"/>
    <lineage>
        <taxon>Eukaryota</taxon>
        <taxon>Viridiplantae</taxon>
        <taxon>Streptophyta</taxon>
        <taxon>Embryophyta</taxon>
        <taxon>Tracheophyta</taxon>
        <taxon>Spermatophyta</taxon>
        <taxon>Magnoliopsida</taxon>
        <taxon>eudicotyledons</taxon>
        <taxon>Gunneridae</taxon>
        <taxon>Pentapetalae</taxon>
        <taxon>rosids</taxon>
        <taxon>fabids</taxon>
        <taxon>Rosales</taxon>
        <taxon>Rosaceae</taxon>
        <taxon>Amygdaloideae</taxon>
        <taxon>Amygdaleae</taxon>
        <taxon>Prunus</taxon>
    </lineage>
</organism>
<reference evidence="1 2" key="1">
    <citation type="journal article" date="2013" name="Nat. Genet.">
        <title>The high-quality draft genome of peach (Prunus persica) identifies unique patterns of genetic diversity, domestication and genome evolution.</title>
        <authorList>
            <consortium name="International Peach Genome Initiative"/>
            <person name="Verde I."/>
            <person name="Abbott A.G."/>
            <person name="Scalabrin S."/>
            <person name="Jung S."/>
            <person name="Shu S."/>
            <person name="Marroni F."/>
            <person name="Zhebentyayeva T."/>
            <person name="Dettori M.T."/>
            <person name="Grimwood J."/>
            <person name="Cattonaro F."/>
            <person name="Zuccolo A."/>
            <person name="Rossini L."/>
            <person name="Jenkins J."/>
            <person name="Vendramin E."/>
            <person name="Meisel L.A."/>
            <person name="Decroocq V."/>
            <person name="Sosinski B."/>
            <person name="Prochnik S."/>
            <person name="Mitros T."/>
            <person name="Policriti A."/>
            <person name="Cipriani G."/>
            <person name="Dondini L."/>
            <person name="Ficklin S."/>
            <person name="Goodstein D.M."/>
            <person name="Xuan P."/>
            <person name="Del Fabbro C."/>
            <person name="Aramini V."/>
            <person name="Copetti D."/>
            <person name="Gonzalez S."/>
            <person name="Horner D.S."/>
            <person name="Falchi R."/>
            <person name="Lucas S."/>
            <person name="Mica E."/>
            <person name="Maldonado J."/>
            <person name="Lazzari B."/>
            <person name="Bielenberg D."/>
            <person name="Pirona R."/>
            <person name="Miculan M."/>
            <person name="Barakat A."/>
            <person name="Testolin R."/>
            <person name="Stella A."/>
            <person name="Tartarini S."/>
            <person name="Tonutti P."/>
            <person name="Arus P."/>
            <person name="Orellana A."/>
            <person name="Wells C."/>
            <person name="Main D."/>
            <person name="Vizzotto G."/>
            <person name="Silva H."/>
            <person name="Salamini F."/>
            <person name="Schmutz J."/>
            <person name="Morgante M."/>
            <person name="Rokhsar D.S."/>
        </authorList>
    </citation>
    <scope>NUCLEOTIDE SEQUENCE [LARGE SCALE GENOMIC DNA]</scope>
    <source>
        <strain evidence="2">cv. Nemared</strain>
    </source>
</reference>
<protein>
    <submittedName>
        <fullName evidence="1">Uncharacterized protein</fullName>
    </submittedName>
</protein>
<keyword evidence="2" id="KW-1185">Reference proteome</keyword>
<name>M5X1Q0_PRUPE</name>
<gene>
    <name evidence="1" type="ORF">PRUPE_2G109800</name>
</gene>
<evidence type="ECO:0000313" key="2">
    <source>
        <dbReference type="Proteomes" id="UP000006882"/>
    </source>
</evidence>
<dbReference type="HOGENOM" id="CLU_2780617_0_0_1"/>
<evidence type="ECO:0000313" key="1">
    <source>
        <dbReference type="EMBL" id="ONI22141.1"/>
    </source>
</evidence>
<sequence length="69" mass="7680">MTHKPTSPPYIKTLKLCYKTKPCEAKDIYVEEADGGQRTTMEQISETKVLALQGVTQGMFELNKATSSL</sequence>
<proteinExistence type="predicted"/>
<dbReference type="Gramene" id="ONI22141">
    <property type="protein sequence ID" value="ONI22141"/>
    <property type="gene ID" value="PRUPE_2G109800"/>
</dbReference>